<dbReference type="InterPro" id="IPR029058">
    <property type="entry name" value="AB_hydrolase_fold"/>
</dbReference>
<evidence type="ECO:0000256" key="6">
    <source>
        <dbReference type="SAM" id="Phobius"/>
    </source>
</evidence>
<dbReference type="GO" id="GO:0016020">
    <property type="term" value="C:membrane"/>
    <property type="evidence" value="ECO:0007669"/>
    <property type="project" value="UniProtKB-SubCell"/>
</dbReference>
<feature type="transmembrane region" description="Helical" evidence="6">
    <location>
        <begin position="184"/>
        <end position="209"/>
    </location>
</feature>
<dbReference type="Pfam" id="PF05277">
    <property type="entry name" value="DUF726"/>
    <property type="match status" value="1"/>
</dbReference>
<keyword evidence="5 6" id="KW-0472">Membrane</keyword>
<keyword evidence="3 6" id="KW-0812">Transmembrane</keyword>
<dbReference type="PANTHER" id="PTHR17920:SF22">
    <property type="entry name" value="DUF726 DOMAIN PROTEIN (AFU_ORTHOLOGUE AFUA_2G12860)"/>
    <property type="match status" value="1"/>
</dbReference>
<feature type="transmembrane region" description="Helical" evidence="6">
    <location>
        <begin position="229"/>
        <end position="250"/>
    </location>
</feature>
<comment type="similarity">
    <text evidence="2">Belongs to the TMCO4 family.</text>
</comment>
<evidence type="ECO:0000256" key="5">
    <source>
        <dbReference type="ARBA" id="ARBA00023136"/>
    </source>
</evidence>
<dbReference type="PANTHER" id="PTHR17920">
    <property type="entry name" value="TRANSMEMBRANE AND COILED-COIL DOMAIN-CONTAINING PROTEIN 4 TMCO4"/>
    <property type="match status" value="1"/>
</dbReference>
<comment type="caution">
    <text evidence="7">The sequence shown here is derived from an EMBL/GenBank/DDBJ whole genome shotgun (WGS) entry which is preliminary data.</text>
</comment>
<keyword evidence="4 6" id="KW-1133">Transmembrane helix</keyword>
<name>A0AAD7IEV6_9AGAR</name>
<sequence>MADLTQLVPPKEGFSEIDRQAVFNHFFLRLASFRNTAGLYSSLEHDTSSLQPQSKASRRDEFNEKLQVWAQKLLEQAWMVCGEPGGKECPELDPYADTSTGHLPPLPAPELVTRILNTALFLHIATSKEYSARTRTFLLSTFGSLDEQLIVSALRNPDKTIEETQKQAKQAKESHAKMGKTLRMVGVGLGAVAGGVLVGVTGGLAAPLVAAGVSTLLGILGVGGTTVGLIASGLASSSVICGALFGAYGARSTSNMVQRHTREIRDLDIVPVHKLSKNQETLAVRLCVSGWLTSRDDVVAPWTVFGGDDTFALQWEVELLESLSNALYSLVKANVMRYIKVEVIKRTVFASLMSSLAPIALLKIGQIIDNNWMNSKALAIKAGAVLGDLLSKRVFGNRPVTLTGYSLGGLVIFEALKYLTLLPPSETVHLIQDVYVFGTPAPIDTAVWSAIRRLVGGRVVNGYSENDYVLAVLSRLSNASWGVAGLQPIDVMGVENIFCKDVDGHTKWRGMIGRSLQQCGAPGIIDARVDEQAEEEAATGPESGEVEMTQEEVDQVLGVVKK</sequence>
<protein>
    <submittedName>
        <fullName evidence="7">DUF726-domain-containing protein</fullName>
    </submittedName>
</protein>
<keyword evidence="8" id="KW-1185">Reference proteome</keyword>
<organism evidence="7 8">
    <name type="scientific">Mycena maculata</name>
    <dbReference type="NCBI Taxonomy" id="230809"/>
    <lineage>
        <taxon>Eukaryota</taxon>
        <taxon>Fungi</taxon>
        <taxon>Dikarya</taxon>
        <taxon>Basidiomycota</taxon>
        <taxon>Agaricomycotina</taxon>
        <taxon>Agaricomycetes</taxon>
        <taxon>Agaricomycetidae</taxon>
        <taxon>Agaricales</taxon>
        <taxon>Marasmiineae</taxon>
        <taxon>Mycenaceae</taxon>
        <taxon>Mycena</taxon>
    </lineage>
</organism>
<reference evidence="7" key="1">
    <citation type="submission" date="2023-03" db="EMBL/GenBank/DDBJ databases">
        <title>Massive genome expansion in bonnet fungi (Mycena s.s.) driven by repeated elements and novel gene families across ecological guilds.</title>
        <authorList>
            <consortium name="Lawrence Berkeley National Laboratory"/>
            <person name="Harder C.B."/>
            <person name="Miyauchi S."/>
            <person name="Viragh M."/>
            <person name="Kuo A."/>
            <person name="Thoen E."/>
            <person name="Andreopoulos B."/>
            <person name="Lu D."/>
            <person name="Skrede I."/>
            <person name="Drula E."/>
            <person name="Henrissat B."/>
            <person name="Morin E."/>
            <person name="Kohler A."/>
            <person name="Barry K."/>
            <person name="LaButti K."/>
            <person name="Morin E."/>
            <person name="Salamov A."/>
            <person name="Lipzen A."/>
            <person name="Mereny Z."/>
            <person name="Hegedus B."/>
            <person name="Baldrian P."/>
            <person name="Stursova M."/>
            <person name="Weitz H."/>
            <person name="Taylor A."/>
            <person name="Grigoriev I.V."/>
            <person name="Nagy L.G."/>
            <person name="Martin F."/>
            <person name="Kauserud H."/>
        </authorList>
    </citation>
    <scope>NUCLEOTIDE SEQUENCE</scope>
    <source>
        <strain evidence="7">CBHHK188m</strain>
    </source>
</reference>
<evidence type="ECO:0000256" key="2">
    <source>
        <dbReference type="ARBA" id="ARBA00009824"/>
    </source>
</evidence>
<dbReference type="Proteomes" id="UP001215280">
    <property type="component" value="Unassembled WGS sequence"/>
</dbReference>
<dbReference type="SUPFAM" id="SSF53474">
    <property type="entry name" value="alpha/beta-Hydrolases"/>
    <property type="match status" value="1"/>
</dbReference>
<comment type="subcellular location">
    <subcellularLocation>
        <location evidence="1">Membrane</location>
        <topology evidence="1">Multi-pass membrane protein</topology>
    </subcellularLocation>
</comment>
<evidence type="ECO:0000256" key="1">
    <source>
        <dbReference type="ARBA" id="ARBA00004141"/>
    </source>
</evidence>
<evidence type="ECO:0000313" key="8">
    <source>
        <dbReference type="Proteomes" id="UP001215280"/>
    </source>
</evidence>
<evidence type="ECO:0000256" key="3">
    <source>
        <dbReference type="ARBA" id="ARBA00022692"/>
    </source>
</evidence>
<dbReference type="AlphaFoldDB" id="A0AAD7IEV6"/>
<gene>
    <name evidence="7" type="ORF">DFH07DRAFT_837581</name>
</gene>
<dbReference type="EMBL" id="JARJLG010000122">
    <property type="protein sequence ID" value="KAJ7741532.1"/>
    <property type="molecule type" value="Genomic_DNA"/>
</dbReference>
<accession>A0AAD7IEV6</accession>
<proteinExistence type="inferred from homology"/>
<evidence type="ECO:0000313" key="7">
    <source>
        <dbReference type="EMBL" id="KAJ7741532.1"/>
    </source>
</evidence>
<dbReference type="InterPro" id="IPR007941">
    <property type="entry name" value="DUF726"/>
</dbReference>
<evidence type="ECO:0000256" key="4">
    <source>
        <dbReference type="ARBA" id="ARBA00022989"/>
    </source>
</evidence>